<reference evidence="17 18" key="1">
    <citation type="submission" date="2022-05" db="EMBL/GenBank/DDBJ databases">
        <authorList>
            <consortium name="Genoscope - CEA"/>
            <person name="William W."/>
        </authorList>
    </citation>
    <scope>NUCLEOTIDE SEQUENCE [LARGE SCALE GENOMIC DNA]</scope>
</reference>
<proteinExistence type="inferred from homology"/>
<dbReference type="Gene3D" id="1.20.120.350">
    <property type="entry name" value="Voltage-gated potassium channels. Chain C"/>
    <property type="match status" value="4"/>
</dbReference>
<dbReference type="PANTHER" id="PTHR10037">
    <property type="entry name" value="VOLTAGE-GATED CATION CHANNEL CALCIUM AND SODIUM"/>
    <property type="match status" value="1"/>
</dbReference>
<dbReference type="Pfam" id="PF00520">
    <property type="entry name" value="Ion_trans"/>
    <property type="match status" value="4"/>
</dbReference>
<protein>
    <recommendedName>
        <fullName evidence="15">Sodium channel protein</fullName>
    </recommendedName>
</protein>
<feature type="transmembrane region" description="Helical" evidence="15">
    <location>
        <begin position="577"/>
        <end position="599"/>
    </location>
</feature>
<comment type="subcellular location">
    <subcellularLocation>
        <location evidence="1 15">Cell membrane</location>
        <topology evidence="1 15">Multi-pass membrane protein</topology>
    </subcellularLocation>
</comment>
<evidence type="ECO:0000256" key="12">
    <source>
        <dbReference type="ARBA" id="ARBA00023157"/>
    </source>
</evidence>
<keyword evidence="10 15" id="KW-0406">Ion transport</keyword>
<dbReference type="PROSITE" id="PS50222">
    <property type="entry name" value="EF_HAND_2"/>
    <property type="match status" value="1"/>
</dbReference>
<feature type="transmembrane region" description="Helical" evidence="15">
    <location>
        <begin position="1179"/>
        <end position="1207"/>
    </location>
</feature>
<dbReference type="InterPro" id="IPR005821">
    <property type="entry name" value="Ion_trans_dom"/>
</dbReference>
<dbReference type="FunFam" id="1.20.120.350:FF:000068">
    <property type="entry name" value="Sodium channel protein"/>
    <property type="match status" value="1"/>
</dbReference>
<feature type="transmembrane region" description="Helical" evidence="15">
    <location>
        <begin position="1054"/>
        <end position="1073"/>
    </location>
</feature>
<comment type="similarity">
    <text evidence="15">Belongs to the sodium channel (TC 1.A.1.10) family.</text>
</comment>
<dbReference type="GO" id="GO:0086010">
    <property type="term" value="P:membrane depolarization during action potential"/>
    <property type="evidence" value="ECO:0007669"/>
    <property type="project" value="TreeGrafter"/>
</dbReference>
<keyword evidence="13 15" id="KW-0739">Sodium transport</keyword>
<feature type="transmembrane region" description="Helical" evidence="15">
    <location>
        <begin position="208"/>
        <end position="232"/>
    </location>
</feature>
<name>A0AAU9WWT9_9CNID</name>
<organism evidence="17 18">
    <name type="scientific">Pocillopora meandrina</name>
    <dbReference type="NCBI Taxonomy" id="46732"/>
    <lineage>
        <taxon>Eukaryota</taxon>
        <taxon>Metazoa</taxon>
        <taxon>Cnidaria</taxon>
        <taxon>Anthozoa</taxon>
        <taxon>Hexacorallia</taxon>
        <taxon>Scleractinia</taxon>
        <taxon>Astrocoeniina</taxon>
        <taxon>Pocilloporidae</taxon>
        <taxon>Pocillopora</taxon>
    </lineage>
</organism>
<evidence type="ECO:0000256" key="9">
    <source>
        <dbReference type="ARBA" id="ARBA00023053"/>
    </source>
</evidence>
<keyword evidence="18" id="KW-1185">Reference proteome</keyword>
<dbReference type="InterPro" id="IPR027359">
    <property type="entry name" value="Volt_channel_dom_sf"/>
</dbReference>
<dbReference type="FunFam" id="1.10.287.70:FF:000217">
    <property type="entry name" value="Sodium channel protein"/>
    <property type="match status" value="1"/>
</dbReference>
<dbReference type="GO" id="GO:0005509">
    <property type="term" value="F:calcium ion binding"/>
    <property type="evidence" value="ECO:0007669"/>
    <property type="project" value="InterPro"/>
</dbReference>
<dbReference type="Gene3D" id="1.10.287.70">
    <property type="match status" value="4"/>
</dbReference>
<evidence type="ECO:0000256" key="11">
    <source>
        <dbReference type="ARBA" id="ARBA00023136"/>
    </source>
</evidence>
<sequence>MILKIISKGFALHKYAYLRDPWNWLDFVVVILGYVTLAPGVLANLSGIRTFRVFRALRTISAVKGLKMMVNTLLVSMKMLWDVFILTMFFICIYALVGMQVFVGVLRNKCAEPVPENLQISYKDYASNSNVWILDPDGQPIVCGNISGAMHCAANQSCLSHAGANPNYGYTSFDHFGWAIMTSFQLVTLDFWENVYNNILFAMGPWSLIYFLSIVLFGRFYLINLVLAVVAASYENEVQNSRQDNDSLRLQQKQQGSSFSLHSRRSIMSLVYGEQDVVLDESIHRAMFDVAAYDKTHDSLALTQAESASVFQINQSERDSKQTKVMNKTAENNNSGESHVKPLKKCCSCCGAGILLKCGFWRPFRKHVKRIVEHKMFEAGIIIIILINTLFMSLQYHGMNEDLALAVDIVNLVCTFIFLMEMILKLIALKPSGYIKSRWNIFDGVVVIISLIDTVLTLSNLIDNTGTSVLRSFRLVRILKLAKSWSTMSSLLATIGQSLGALANLSVILAIIIYIFAVVGMQLFGSSYTADKFDGEVPRWRFTDFWHSFLLIFRIICGEWIEPLWDCMRAAGPASIILFIPAFLLGHFIILNLFLALLLSSFAGQASLSSARGNKKNRILGRLRKVVIASNFIKRMKSKVWPAPNKDTQTDEVIEIGNGHAEAISQASRKASCVTSPNDPPSRRVCCCSLNIREYEVDSCFPTIHGCCTKFDETTCHVIWIWIRYKVKCFVEHKYFEWFIVFLIAASSIALAFEDVHLDSRPILKEVLRVLNIFFAIVFVLEFILKLIGLGFTTYFSSAWNWLDVAIIVVSLIALFGNEEVMSIRSLRTLRALRPLRAISRFERMRVVISSLFHAIPGIANVLLVCLVFWLIFSIMGVNLFGGKFYKCVDARGVKYDASVVPNKTVCLQRGDRWINSNVNFDNSGNGFLVLLQVATFEGWMEIMEDAIDATKVDQQPVRENNMAAYLYFIVFIISGSFFILNLFIGVIIDNFNHLKQQMEVCGSVHIFLTPNQRSWMNAIKNAAAIKPKKKVERPQNRYQAVVFDMVENRKFEIFIILVITVNMIVMMVQHYGQPPQVTRVLDILYCHVRPSHIFNIIFTCIFIIEALLRIIALRWGYFLQRWNVFDFVIVLLSIVGIIVESLNKTGIIITPNLLRVVRVFRVGRLLRFFEKAKGIRRLMFSLLVSLPALFNVGAILFLIVFIYAIIGMSFFAHVKKTGALNEVVNFETFLNSMLLIFRLMTAAGWNDVLEPLMIKPPDCDPNYKGLSNGNCGNGWIAVCYFSSFIVIIFLVLINMYVAVVLENYNNVMEQEKIGITGEDVDLFYQHWKLYDPDGTQYIYYKDLSDFLHTLGGNLKIKKPNKAACALLNIPLYEDDKIFCLHLLQVLVKRVVAGYEDSNSEEFNMVMKRMEERFKTNFPATNENRPTITTMDKKRQIAAARVITRAIRRYRERKRREAFRLSLGETKSSVDMGMIPHLGETKSRVAALVLTEKRLSDSLPDLCKSSRQAGREKYKVTITRTPSFDRAVFNREEVLRQEALVNAPLKNEKVSEQPKSYEK</sequence>
<evidence type="ECO:0000256" key="3">
    <source>
        <dbReference type="ARBA" id="ARBA00022461"/>
    </source>
</evidence>
<keyword evidence="7 15" id="KW-0851">Voltage-gated channel</keyword>
<evidence type="ECO:0000256" key="8">
    <source>
        <dbReference type="ARBA" id="ARBA00022989"/>
    </source>
</evidence>
<dbReference type="FunFam" id="1.10.287.70:FF:000001">
    <property type="entry name" value="Sodium channel protein"/>
    <property type="match status" value="1"/>
</dbReference>
<feature type="transmembrane region" description="Helical" evidence="15">
    <location>
        <begin position="965"/>
        <end position="989"/>
    </location>
</feature>
<feature type="transmembrane region" description="Helical" evidence="15">
    <location>
        <begin position="24"/>
        <end position="45"/>
    </location>
</feature>
<dbReference type="PRINTS" id="PR00170">
    <property type="entry name" value="NACHANNEL"/>
</dbReference>
<keyword evidence="12" id="KW-1015">Disulfide bond</keyword>
<comment type="caution">
    <text evidence="17">The sequence shown here is derived from an EMBL/GenBank/DDBJ whole genome shotgun (WGS) entry which is preliminary data.</text>
</comment>
<dbReference type="SUPFAM" id="SSF81324">
    <property type="entry name" value="Voltage-gated potassium channels"/>
    <property type="match status" value="4"/>
</dbReference>
<dbReference type="InterPro" id="IPR002048">
    <property type="entry name" value="EF_hand_dom"/>
</dbReference>
<feature type="transmembrane region" description="Helical" evidence="15">
    <location>
        <begin position="1093"/>
        <end position="1113"/>
    </location>
</feature>
<evidence type="ECO:0000256" key="5">
    <source>
        <dbReference type="ARBA" id="ARBA00022692"/>
    </source>
</evidence>
<dbReference type="PANTHER" id="PTHR10037:SF62">
    <property type="entry name" value="SODIUM CHANNEL PROTEIN 60E"/>
    <property type="match status" value="1"/>
</dbReference>
<dbReference type="EMBL" id="CALNXJ010000023">
    <property type="protein sequence ID" value="CAH3128781.1"/>
    <property type="molecule type" value="Genomic_DNA"/>
</dbReference>
<evidence type="ECO:0000256" key="4">
    <source>
        <dbReference type="ARBA" id="ARBA00022475"/>
    </source>
</evidence>
<evidence type="ECO:0000313" key="17">
    <source>
        <dbReference type="EMBL" id="CAH3128781.1"/>
    </source>
</evidence>
<keyword evidence="4" id="KW-1003">Cell membrane</keyword>
<dbReference type="InterPro" id="IPR044564">
    <property type="entry name" value="Na_chnl_inactivation_gate"/>
</dbReference>
<keyword evidence="14 15" id="KW-0407">Ion channel</keyword>
<evidence type="ECO:0000259" key="16">
    <source>
        <dbReference type="PROSITE" id="PS50222"/>
    </source>
</evidence>
<comment type="caution">
    <text evidence="15">Lacks conserved residue(s) required for the propagation of feature annotation.</text>
</comment>
<feature type="transmembrane region" description="Helical" evidence="15">
    <location>
        <begin position="1276"/>
        <end position="1302"/>
    </location>
</feature>
<keyword evidence="11 15" id="KW-0472">Membrane</keyword>
<evidence type="ECO:0000256" key="15">
    <source>
        <dbReference type="RuleBase" id="RU361132"/>
    </source>
</evidence>
<evidence type="ECO:0000256" key="7">
    <source>
        <dbReference type="ARBA" id="ARBA00022882"/>
    </source>
</evidence>
<dbReference type="GO" id="GO:0005248">
    <property type="term" value="F:voltage-gated sodium channel activity"/>
    <property type="evidence" value="ECO:0007669"/>
    <property type="project" value="InterPro"/>
</dbReference>
<keyword evidence="3 15" id="KW-0894">Sodium channel</keyword>
<dbReference type="CDD" id="cd13433">
    <property type="entry name" value="Na_channel_gate"/>
    <property type="match status" value="1"/>
</dbReference>
<feature type="transmembrane region" description="Helical" evidence="15">
    <location>
        <begin position="773"/>
        <end position="793"/>
    </location>
</feature>
<dbReference type="Gene3D" id="1.10.238.10">
    <property type="entry name" value="EF-hand"/>
    <property type="match status" value="1"/>
</dbReference>
<feature type="transmembrane region" description="Helical" evidence="15">
    <location>
        <begin position="409"/>
        <end position="429"/>
    </location>
</feature>
<feature type="transmembrane region" description="Helical" evidence="15">
    <location>
        <begin position="1125"/>
        <end position="1143"/>
    </location>
</feature>
<feature type="transmembrane region" description="Helical" evidence="15">
    <location>
        <begin position="376"/>
        <end position="397"/>
    </location>
</feature>
<feature type="transmembrane region" description="Helical" evidence="15">
    <location>
        <begin position="441"/>
        <end position="462"/>
    </location>
</feature>
<evidence type="ECO:0000256" key="13">
    <source>
        <dbReference type="ARBA" id="ARBA00023201"/>
    </source>
</evidence>
<keyword evidence="2 15" id="KW-0813">Transport</keyword>
<evidence type="ECO:0000256" key="6">
    <source>
        <dbReference type="ARBA" id="ARBA00022737"/>
    </source>
</evidence>
<feature type="transmembrane region" description="Helical" evidence="15">
    <location>
        <begin position="847"/>
        <end position="873"/>
    </location>
</feature>
<dbReference type="GO" id="GO:0019228">
    <property type="term" value="P:neuronal action potential"/>
    <property type="evidence" value="ECO:0007669"/>
    <property type="project" value="TreeGrafter"/>
</dbReference>
<evidence type="ECO:0000256" key="14">
    <source>
        <dbReference type="ARBA" id="ARBA00023303"/>
    </source>
</evidence>
<feature type="transmembrane region" description="Helical" evidence="15">
    <location>
        <begin position="799"/>
        <end position="818"/>
    </location>
</feature>
<evidence type="ECO:0000256" key="2">
    <source>
        <dbReference type="ARBA" id="ARBA00022448"/>
    </source>
</evidence>
<feature type="transmembrane region" description="Helical" evidence="15">
    <location>
        <begin position="735"/>
        <end position="753"/>
    </location>
</feature>
<dbReference type="GO" id="GO:0001518">
    <property type="term" value="C:voltage-gated sodium channel complex"/>
    <property type="evidence" value="ECO:0007669"/>
    <property type="project" value="UniProtKB-UniRule"/>
</dbReference>
<feature type="domain" description="EF-hand" evidence="16">
    <location>
        <begin position="1319"/>
        <end position="1354"/>
    </location>
</feature>
<dbReference type="InterPro" id="IPR001696">
    <property type="entry name" value="Na_channel_asu"/>
</dbReference>
<gene>
    <name evidence="17" type="ORF">PMEA_00013104</name>
</gene>
<evidence type="ECO:0000313" key="18">
    <source>
        <dbReference type="Proteomes" id="UP001159428"/>
    </source>
</evidence>
<feature type="transmembrane region" description="Helical" evidence="15">
    <location>
        <begin position="79"/>
        <end position="97"/>
    </location>
</feature>
<accession>A0AAU9WWT9</accession>
<keyword evidence="5 15" id="KW-0812">Transmembrane</keyword>
<keyword evidence="9 15" id="KW-0915">Sodium</keyword>
<keyword evidence="6" id="KW-0677">Repeat</keyword>
<dbReference type="InterPro" id="IPR043203">
    <property type="entry name" value="VGCC_Ca_Na"/>
</dbReference>
<keyword evidence="8 15" id="KW-1133">Transmembrane helix</keyword>
<evidence type="ECO:0000256" key="10">
    <source>
        <dbReference type="ARBA" id="ARBA00023065"/>
    </source>
</evidence>
<comment type="function">
    <text evidence="15">Mediates the voltage-dependent sodium ion permeability of excitable membranes. Assuming opened or closed conformations in response to the voltage difference across the membrane, the protein forms a sodium-selective channel through which Na(+) ions may pass in accordance with their electrochemical gradient.</text>
</comment>
<feature type="transmembrane region" description="Helical" evidence="15">
    <location>
        <begin position="502"/>
        <end position="525"/>
    </location>
</feature>
<dbReference type="Proteomes" id="UP001159428">
    <property type="component" value="Unassembled WGS sequence"/>
</dbReference>
<evidence type="ECO:0000256" key="1">
    <source>
        <dbReference type="ARBA" id="ARBA00004651"/>
    </source>
</evidence>